<feature type="compositionally biased region" description="Low complexity" evidence="1">
    <location>
        <begin position="187"/>
        <end position="204"/>
    </location>
</feature>
<name>A0AAD6I7I3_PENCN</name>
<dbReference type="EMBL" id="JAQJZL010000010">
    <property type="protein sequence ID" value="KAJ6034848.1"/>
    <property type="molecule type" value="Genomic_DNA"/>
</dbReference>
<feature type="region of interest" description="Disordered" evidence="1">
    <location>
        <begin position="172"/>
        <end position="204"/>
    </location>
</feature>
<evidence type="ECO:0000313" key="2">
    <source>
        <dbReference type="EMBL" id="KAJ6034848.1"/>
    </source>
</evidence>
<proteinExistence type="predicted"/>
<gene>
    <name evidence="2" type="ORF">N7460_009023</name>
</gene>
<dbReference type="AlphaFoldDB" id="A0AAD6I7I3"/>
<sequence>MLPLHGSSKSLSPSYANSGGPTIVSSTIVESGSTVVVPVITGDTYSTPITLPPVTSTIKSSEATSSVSSVSSDIAGLIPIISSWKKNPDPLKTDTLNKVKNIRSEVEGLISDLGGSSSSSGCGSKKKRGLFGSIGDIINSLSCIDEDLQKVTDDINANNVDSIDDTLDELTEDNNNLTENDNEDNTESSSNSDSSTTPSSSSCTESSTAFKVTVKCVPTSFVTGSSTLPTTTCTPSTTVTTVGCSVTGLTTTISTSASAAGTQIPCASGTCGKSCPMNKGPLSGASMGVIATTENCALISTSTTATLPTGSYGVAGSIGVIAPTQSSSASKRSQSNSDDNHLVDRSLVERALADVSPPYADYVRTLTPTWVSQLGDASGQWFDFPTFGHSAAGVNGIYGCTAVILASEKGVYISHIWENPVFIHGDYSPTDDNYFVSTAFNALRDGTAFAQSVTDLIGTDQTPGVLNAIYAPKVFVLTPYTTDFDRQMFGISTTLRYQDRANDLAQRLANAIPGSGGEGIVMGYTRTSQQASTQEPGVAGRAILEVDPFQTWLTTPSDPTSAGLQVGRWRLWLLQELSRNELWNQYLPRLECDHFPELNLYLATIAFWKLCIIVKVPVSHIFNLGKCIIIGNSFIITFTLVFHAVFRSKLVIHTPLISDYCTDYTTFPSSITPESTATQAPTTATPEPIIKTEDGNIISYPSRTLEYGEVYGKQYTFTNGAGSPVTLETAAPTQTDANNKGSSQCKSVDDACQRAYEQFEDDTVYSDFASYTAKIQSGMVMVATFGQAGCVAQYKCDDYGFGMTGRQIKDAVEYMKDNDGVEKCGTTYLSNSCHVTLNYCTSCKSQH</sequence>
<accession>A0AAD6I7I3</accession>
<organism evidence="2 3">
    <name type="scientific">Penicillium canescens</name>
    <dbReference type="NCBI Taxonomy" id="5083"/>
    <lineage>
        <taxon>Eukaryota</taxon>
        <taxon>Fungi</taxon>
        <taxon>Dikarya</taxon>
        <taxon>Ascomycota</taxon>
        <taxon>Pezizomycotina</taxon>
        <taxon>Eurotiomycetes</taxon>
        <taxon>Eurotiomycetidae</taxon>
        <taxon>Eurotiales</taxon>
        <taxon>Aspergillaceae</taxon>
        <taxon>Penicillium</taxon>
    </lineage>
</organism>
<dbReference type="Pfam" id="PF15474">
    <property type="entry name" value="MU117"/>
    <property type="match status" value="1"/>
</dbReference>
<evidence type="ECO:0000256" key="1">
    <source>
        <dbReference type="SAM" id="MobiDB-lite"/>
    </source>
</evidence>
<evidence type="ECO:0000313" key="3">
    <source>
        <dbReference type="Proteomes" id="UP001219568"/>
    </source>
</evidence>
<comment type="caution">
    <text evidence="2">The sequence shown here is derived from an EMBL/GenBank/DDBJ whole genome shotgun (WGS) entry which is preliminary data.</text>
</comment>
<keyword evidence="3" id="KW-1185">Reference proteome</keyword>
<reference evidence="2" key="2">
    <citation type="submission" date="2023-01" db="EMBL/GenBank/DDBJ databases">
        <authorList>
            <person name="Petersen C."/>
        </authorList>
    </citation>
    <scope>NUCLEOTIDE SEQUENCE</scope>
    <source>
        <strain evidence="2">IBT 15450</strain>
    </source>
</reference>
<reference evidence="2" key="1">
    <citation type="journal article" date="2023" name="IMA Fungus">
        <title>Comparative genomic study of the Penicillium genus elucidates a diverse pangenome and 15 lateral gene transfer events.</title>
        <authorList>
            <person name="Petersen C."/>
            <person name="Sorensen T."/>
            <person name="Nielsen M.R."/>
            <person name="Sondergaard T.E."/>
            <person name="Sorensen J.L."/>
            <person name="Fitzpatrick D.A."/>
            <person name="Frisvad J.C."/>
            <person name="Nielsen K.L."/>
        </authorList>
    </citation>
    <scope>NUCLEOTIDE SEQUENCE</scope>
    <source>
        <strain evidence="2">IBT 15450</strain>
    </source>
</reference>
<protein>
    <submittedName>
        <fullName evidence="2">Uncharacterized protein</fullName>
    </submittedName>
</protein>
<dbReference type="Proteomes" id="UP001219568">
    <property type="component" value="Unassembled WGS sequence"/>
</dbReference>
<dbReference type="InterPro" id="IPR029167">
    <property type="entry name" value="Mug117"/>
</dbReference>